<dbReference type="CDD" id="cd03143">
    <property type="entry name" value="A4_beta-galactosidase_middle_domain"/>
    <property type="match status" value="1"/>
</dbReference>
<feature type="signal peptide" evidence="2">
    <location>
        <begin position="1"/>
        <end position="19"/>
    </location>
</feature>
<evidence type="ECO:0008006" key="5">
    <source>
        <dbReference type="Google" id="ProtNLM"/>
    </source>
</evidence>
<accession>A0AAE3VEU2</accession>
<dbReference type="Gene3D" id="2.60.40.10">
    <property type="entry name" value="Immunoglobulins"/>
    <property type="match status" value="1"/>
</dbReference>
<evidence type="ECO:0000256" key="2">
    <source>
        <dbReference type="SAM" id="SignalP"/>
    </source>
</evidence>
<dbReference type="RefSeq" id="WP_307260554.1">
    <property type="nucleotide sequence ID" value="NZ_JAUSVL010000001.1"/>
</dbReference>
<keyword evidence="2" id="KW-0732">Signal</keyword>
<sequence length="1394" mass="151978">MTCRVFLGLLALTAAYAWSQSPNLVPNGDFSLRPRDPRTAVGWEPQAAAGTVVIEVDRDIDFRGSPALRIRSGADGEKKWHWSSRTVPGLRAGTPYTLSAYVRTEGLGDGSMAYISLNCYRGAGASNRLQTNDSPTKLSGTTDWTRIVMTIPELAKGSSEVRVHLCLYGTGTAWFTQVQVEEGRDATPFQPADADRRDGHQSDAQQALAREWLAALPASAQRIAVLDLGPLDHLGPGRAPAAVPTLTKALAASGYQAVAILAAQLINDHYFNSDNFELLVVPSGDVFPANAHTALTQFLQDGGLLLTMGGYACDRPVNQDRDGRWRDQRDIPRDGLRPDQPVAIGDAGRWRPSTNRKDRPTLINAIAGPDGSDGIEIATPELSGWDTGLFRFADELPAAWSVLSFWVKGGPETSRAWFELTEEDGSRWHYAVELTPEWREVVITMEQLTYWHDNPSIGRGGDGDFINPRAVQQLSFGVALDIVKTGMAHQAAIAGLKAGVDPRWQERLAVWPQINTRRARIRDAMWPKATQIGAFDPSFPLRDVARTASAPEAAGIFPQLTLPGAVGGWSAVAMLGLNGHGFGPNHARWLPLLECYDGAGSSRGHAAAVIRHFGGVFSGSSWAIFGVNDRDLFSADSPVLNTLLPPLLAQLLRRYFLHDTTTGYACYRHGETAEFKTTLSNYGDKDISTVVRFTLKDEASAVLATWDQPTTVGPMASQTLTQAWPVPADAPDYIDFSAELWEDGRCLDREEGAVVIWTPAVIACGPKLAKDGLMLSIDGQARFTMGCQNYWGQHNSVTARSPRAFNRDFKQMREHHLRWSRCFLPIKNESDARVSDAIVQLAQKHGIVLYHTPNLSNTLEEWSLAQQRQSASDIGRRYRDVPGLALDICNEPSMKFAAPGFEQALGHAPKPDGHWADPQVHNTWRLVSDAQRRWAQNSRDAIRAEKPALPVSIGWSQGWSGGVAAKDPLLASLDLDFTDRHYYGTPAAFAGHVKDVDLRVLGKPLIVGECGAKNHPTFKEQDPWRNGDDDESYSRRFLYLVHHAFGFGATALLSWHWRDPMEGIFPCGLIHQTGTPRPTAALYSDMARVFGLLELVDNPPDVVLLLPDYLRHTPKRGTLTEAAHNVTDALLWHGANLSLLPDSLASELPASVKLVIYPLPYVVSDDTLQALTAFVQRGGVLWLSGDMSRDSANPGGDPIPARLEALCGVRPTALLAAEPMVAGPDTLPPVAAGPLAGQQFRPAMALELTTALPWFSAGDTPVVVQNRLGAGTVAFTADPLEISSLNRHAMRVIYGKLLKQAGAQTTRHADTPDDLTTFRVPGRNGTAWVFWNNGLDSINAVHNDITLPVAAGYGACLIIGHDDRIIALEAHGDVRRGNKVVAKLNGHGFVVIEK</sequence>
<dbReference type="Proteomes" id="UP001238163">
    <property type="component" value="Unassembled WGS sequence"/>
</dbReference>
<feature type="region of interest" description="Disordered" evidence="1">
    <location>
        <begin position="319"/>
        <end position="338"/>
    </location>
</feature>
<dbReference type="EMBL" id="JAUSVL010000001">
    <property type="protein sequence ID" value="MDQ0289199.1"/>
    <property type="molecule type" value="Genomic_DNA"/>
</dbReference>
<dbReference type="InterPro" id="IPR013783">
    <property type="entry name" value="Ig-like_fold"/>
</dbReference>
<dbReference type="InterPro" id="IPR017853">
    <property type="entry name" value="GH"/>
</dbReference>
<dbReference type="InterPro" id="IPR029062">
    <property type="entry name" value="Class_I_gatase-like"/>
</dbReference>
<dbReference type="Gene3D" id="3.40.50.880">
    <property type="match status" value="1"/>
</dbReference>
<name>A0AAE3VEU2_9BACT</name>
<dbReference type="SUPFAM" id="SSF51445">
    <property type="entry name" value="(Trans)glycosidases"/>
    <property type="match status" value="1"/>
</dbReference>
<keyword evidence="4" id="KW-1185">Reference proteome</keyword>
<dbReference type="Gene3D" id="2.60.120.260">
    <property type="entry name" value="Galactose-binding domain-like"/>
    <property type="match status" value="1"/>
</dbReference>
<organism evidence="3 4">
    <name type="scientific">Oligosphaera ethanolica</name>
    <dbReference type="NCBI Taxonomy" id="760260"/>
    <lineage>
        <taxon>Bacteria</taxon>
        <taxon>Pseudomonadati</taxon>
        <taxon>Lentisphaerota</taxon>
        <taxon>Oligosphaeria</taxon>
        <taxon>Oligosphaerales</taxon>
        <taxon>Oligosphaeraceae</taxon>
        <taxon>Oligosphaera</taxon>
    </lineage>
</organism>
<dbReference type="Gene3D" id="3.20.20.80">
    <property type="entry name" value="Glycosidases"/>
    <property type="match status" value="1"/>
</dbReference>
<evidence type="ECO:0000313" key="3">
    <source>
        <dbReference type="EMBL" id="MDQ0289199.1"/>
    </source>
</evidence>
<evidence type="ECO:0000256" key="1">
    <source>
        <dbReference type="SAM" id="MobiDB-lite"/>
    </source>
</evidence>
<dbReference type="SUPFAM" id="SSF52317">
    <property type="entry name" value="Class I glutamine amidotransferase-like"/>
    <property type="match status" value="1"/>
</dbReference>
<protein>
    <recommendedName>
        <fullName evidence="5">Beta-galactosidase</fullName>
    </recommendedName>
</protein>
<feature type="compositionally biased region" description="Basic and acidic residues" evidence="1">
    <location>
        <begin position="319"/>
        <end position="337"/>
    </location>
</feature>
<evidence type="ECO:0000313" key="4">
    <source>
        <dbReference type="Proteomes" id="UP001238163"/>
    </source>
</evidence>
<proteinExistence type="predicted"/>
<feature type="chain" id="PRO_5041912716" description="Beta-galactosidase" evidence="2">
    <location>
        <begin position="20"/>
        <end position="1394"/>
    </location>
</feature>
<comment type="caution">
    <text evidence="3">The sequence shown here is derived from an EMBL/GenBank/DDBJ whole genome shotgun (WGS) entry which is preliminary data.</text>
</comment>
<gene>
    <name evidence="3" type="ORF">J3R75_001306</name>
</gene>
<reference evidence="3" key="1">
    <citation type="submission" date="2023-07" db="EMBL/GenBank/DDBJ databases">
        <title>Genomic Encyclopedia of Type Strains, Phase IV (KMG-IV): sequencing the most valuable type-strain genomes for metagenomic binning, comparative biology and taxonomic classification.</title>
        <authorList>
            <person name="Goeker M."/>
        </authorList>
    </citation>
    <scope>NUCLEOTIDE SEQUENCE</scope>
    <source>
        <strain evidence="3">DSM 24202</strain>
    </source>
</reference>